<name>J9FUQ6_9ZZZZ</name>
<dbReference type="InterPro" id="IPR004101">
    <property type="entry name" value="Mur_ligase_C"/>
</dbReference>
<dbReference type="GO" id="GO:0005524">
    <property type="term" value="F:ATP binding"/>
    <property type="evidence" value="ECO:0007669"/>
    <property type="project" value="UniProtKB-KW"/>
</dbReference>
<dbReference type="CDD" id="cd00430">
    <property type="entry name" value="PLPDE_III_AR"/>
    <property type="match status" value="1"/>
</dbReference>
<dbReference type="SMART" id="SM01005">
    <property type="entry name" value="Ala_racemase_C"/>
    <property type="match status" value="1"/>
</dbReference>
<dbReference type="AlphaFoldDB" id="J9FUQ6"/>
<dbReference type="Pfam" id="PF02875">
    <property type="entry name" value="Mur_ligase_C"/>
    <property type="match status" value="1"/>
</dbReference>
<dbReference type="InterPro" id="IPR051046">
    <property type="entry name" value="MurCDEF_CellWall_CoF430Synth"/>
</dbReference>
<proteinExistence type="inferred from homology"/>
<dbReference type="GO" id="GO:0006522">
    <property type="term" value="P:alanine metabolic process"/>
    <property type="evidence" value="ECO:0007669"/>
    <property type="project" value="InterPro"/>
</dbReference>
<dbReference type="Gene3D" id="3.90.190.20">
    <property type="entry name" value="Mur ligase, C-terminal domain"/>
    <property type="match status" value="1"/>
</dbReference>
<keyword evidence="2 8" id="KW-0436">Ligase</keyword>
<evidence type="ECO:0000259" key="7">
    <source>
        <dbReference type="SMART" id="SM01005"/>
    </source>
</evidence>
<dbReference type="Gene3D" id="3.20.20.10">
    <property type="entry name" value="Alanine racemase"/>
    <property type="match status" value="1"/>
</dbReference>
<feature type="domain" description="Alanine racemase C-terminal" evidence="7">
    <location>
        <begin position="698"/>
        <end position="822"/>
    </location>
</feature>
<evidence type="ECO:0000313" key="8">
    <source>
        <dbReference type="EMBL" id="EJW93317.1"/>
    </source>
</evidence>
<dbReference type="PANTHER" id="PTHR43024">
    <property type="entry name" value="UDP-N-ACETYLMURAMOYL-TRIPEPTIDE--D-ALANYL-D-ALANINE LIGASE"/>
    <property type="match status" value="1"/>
</dbReference>
<evidence type="ECO:0000256" key="6">
    <source>
        <dbReference type="ARBA" id="ARBA00023235"/>
    </source>
</evidence>
<dbReference type="EMBL" id="AMCI01007041">
    <property type="protein sequence ID" value="EJW93317.1"/>
    <property type="molecule type" value="Genomic_DNA"/>
</dbReference>
<dbReference type="SUPFAM" id="SSF63418">
    <property type="entry name" value="MurE/MurF N-terminal domain"/>
    <property type="match status" value="1"/>
</dbReference>
<dbReference type="NCBIfam" id="TIGR00492">
    <property type="entry name" value="alr"/>
    <property type="match status" value="1"/>
</dbReference>
<accession>J9FUQ6</accession>
<dbReference type="InterPro" id="IPR029066">
    <property type="entry name" value="PLP-binding_barrel"/>
</dbReference>
<dbReference type="GO" id="GO:0008784">
    <property type="term" value="F:alanine racemase activity"/>
    <property type="evidence" value="ECO:0007669"/>
    <property type="project" value="InterPro"/>
</dbReference>
<reference evidence="8" key="1">
    <citation type="journal article" date="2012" name="PLoS ONE">
        <title>Gene sets for utilization of primary and secondary nutrition supplies in the distal gut of endangered iberian lynx.</title>
        <authorList>
            <person name="Alcaide M."/>
            <person name="Messina E."/>
            <person name="Richter M."/>
            <person name="Bargiela R."/>
            <person name="Peplies J."/>
            <person name="Huws S.A."/>
            <person name="Newbold C.J."/>
            <person name="Golyshin P.N."/>
            <person name="Simon M.A."/>
            <person name="Lopez G."/>
            <person name="Yakimov M.M."/>
            <person name="Ferrer M."/>
        </authorList>
    </citation>
    <scope>NUCLEOTIDE SEQUENCE</scope>
</reference>
<dbReference type="PRINTS" id="PR00992">
    <property type="entry name" value="ALARACEMASE"/>
</dbReference>
<dbReference type="HAMAP" id="MF_01201">
    <property type="entry name" value="Ala_racemase"/>
    <property type="match status" value="1"/>
</dbReference>
<evidence type="ECO:0000256" key="2">
    <source>
        <dbReference type="ARBA" id="ARBA00022598"/>
    </source>
</evidence>
<dbReference type="GO" id="GO:0016881">
    <property type="term" value="F:acid-amino acid ligase activity"/>
    <property type="evidence" value="ECO:0007669"/>
    <property type="project" value="InterPro"/>
</dbReference>
<dbReference type="InterPro" id="IPR011079">
    <property type="entry name" value="Ala_racemase_C"/>
</dbReference>
<evidence type="ECO:0000256" key="5">
    <source>
        <dbReference type="ARBA" id="ARBA00022898"/>
    </source>
</evidence>
<evidence type="ECO:0000256" key="4">
    <source>
        <dbReference type="ARBA" id="ARBA00022840"/>
    </source>
</evidence>
<keyword evidence="4" id="KW-0067">ATP-binding</keyword>
<dbReference type="Gene3D" id="3.40.1190.10">
    <property type="entry name" value="Mur-like, catalytic domain"/>
    <property type="match status" value="1"/>
</dbReference>
<gene>
    <name evidence="8" type="ORF">EVA_18580</name>
</gene>
<keyword evidence="3" id="KW-0547">Nucleotide-binding</keyword>
<keyword evidence="6" id="KW-0413">Isomerase</keyword>
<keyword evidence="5" id="KW-0663">Pyridoxal phosphate</keyword>
<dbReference type="Gene3D" id="3.40.1390.10">
    <property type="entry name" value="MurE/MurF, N-terminal domain"/>
    <property type="match status" value="1"/>
</dbReference>
<protein>
    <submittedName>
        <fullName evidence="8">Bifunctional UDP-N-acetylmuramoyl-tripeptide:D-alanyl-D-alanine ligase/alanine racemase</fullName>
    </submittedName>
</protein>
<dbReference type="FunFam" id="3.20.20.10:FF:000002">
    <property type="entry name" value="Alanine racemase"/>
    <property type="match status" value="1"/>
</dbReference>
<dbReference type="NCBIfam" id="NF008897">
    <property type="entry name" value="PRK11930.1"/>
    <property type="match status" value="1"/>
</dbReference>
<sequence>MHYTIEEITTLIGARQEGNQPAEIDWLLTDSRSLTFPETTLFFALQTKLGNGHHYIADLYRRGVRNFVVADVPQDYASLYPQANFLQVLSPLKALQRLAERHREAFDLPVIGVTGSNGKTVVKEWLYQLLAPSFHVTRSPKSYNSQIGVPLSVWLLDQHTQVGVFEAGISQPDEMETLRAIIQPTIGILTNIGPAHQENFRSLEEKCHEKLELFKDAHVIIYRADDKLIHECVSTTPLGGDILAWSTKDPERALFIKRIEKESKSTHIIYTYLGQQAEIRIPFYDAASIENALHCLAVCLYLHLPTEIIAERMARLEPIAMRLEVIQGVKGCTLINDTYNSDVASLDIALDFLTRRPNCEGRSKTLILSDILQTGLPSHELYSKVADLIAQRGIDHLIGIGEEITQQQACFQTNEKHFFPTTKALLQSGLLDTLKGEMVLIKGARSFGFEEITSWLSLRVHETTLNVNLEAIAENLNFYRSFLRPKTKITCMVKASAYGAGAVEIAKTLQDRGVDYLAVAVADEGAELRRAGIRTGIIVMNPEMSAFHTLFEYDLEPEIYNLKLLEALIHAAEKEGVQGFPVHIKLDTGMHRLGFNPLTEIPQLIDRLHHQTAVIPRSVFSHFVGSDSPEFDAFSDRQFQLYNEASRTLQTAFSHKILRHICNSAGIERFPERHLDMVRLGLGLYGIDPIDNRRLHQVTSLHTTILQIRNVPQGDSIGYSRRTVTDRPSRIAALPIGYADGLNRRLGNRNGYCLVNGKKAPYMGNICMDVCMIDVTGIDCQEGDTVEIFGDNLPVTVLSDLLETIPYEVLTSVSNRVKRVYFQ</sequence>
<dbReference type="InterPro" id="IPR001608">
    <property type="entry name" value="Ala_racemase_N"/>
</dbReference>
<comment type="caution">
    <text evidence="8">The sequence shown here is derived from an EMBL/GenBank/DDBJ whole genome shotgun (WGS) entry which is preliminary data.</text>
</comment>
<dbReference type="InterPro" id="IPR013221">
    <property type="entry name" value="Mur_ligase_cen"/>
</dbReference>
<dbReference type="Pfam" id="PF00842">
    <property type="entry name" value="Ala_racemase_C"/>
    <property type="match status" value="1"/>
</dbReference>
<dbReference type="PANTHER" id="PTHR43024:SF1">
    <property type="entry name" value="UDP-N-ACETYLMURAMOYL-TRIPEPTIDE--D-ALANYL-D-ALANINE LIGASE"/>
    <property type="match status" value="1"/>
</dbReference>
<evidence type="ECO:0000256" key="3">
    <source>
        <dbReference type="ARBA" id="ARBA00022741"/>
    </source>
</evidence>
<dbReference type="InterPro" id="IPR000821">
    <property type="entry name" value="Ala_racemase"/>
</dbReference>
<comment type="cofactor">
    <cofactor evidence="1">
        <name>pyridoxal 5'-phosphate</name>
        <dbReference type="ChEBI" id="CHEBI:597326"/>
    </cofactor>
</comment>
<organism evidence="8">
    <name type="scientific">gut metagenome</name>
    <dbReference type="NCBI Taxonomy" id="749906"/>
    <lineage>
        <taxon>unclassified sequences</taxon>
        <taxon>metagenomes</taxon>
        <taxon>organismal metagenomes</taxon>
    </lineage>
</organism>
<dbReference type="InterPro" id="IPR036565">
    <property type="entry name" value="Mur-like_cat_sf"/>
</dbReference>
<dbReference type="Pfam" id="PF01168">
    <property type="entry name" value="Ala_racemase_N"/>
    <property type="match status" value="1"/>
</dbReference>
<dbReference type="InterPro" id="IPR036615">
    <property type="entry name" value="Mur_ligase_C_dom_sf"/>
</dbReference>
<dbReference type="Pfam" id="PF08245">
    <property type="entry name" value="Mur_ligase_M"/>
    <property type="match status" value="1"/>
</dbReference>
<dbReference type="SUPFAM" id="SSF51419">
    <property type="entry name" value="PLP-binding barrel"/>
    <property type="match status" value="1"/>
</dbReference>
<dbReference type="Gene3D" id="2.40.37.10">
    <property type="entry name" value="Lyase, Ornithine Decarboxylase, Chain A, domain 1"/>
    <property type="match status" value="1"/>
</dbReference>
<dbReference type="SUPFAM" id="SSF50621">
    <property type="entry name" value="Alanine racemase C-terminal domain-like"/>
    <property type="match status" value="1"/>
</dbReference>
<dbReference type="InterPro" id="IPR035911">
    <property type="entry name" value="MurE/MurF_N"/>
</dbReference>
<dbReference type="SUPFAM" id="SSF53623">
    <property type="entry name" value="MurD-like peptide ligases, catalytic domain"/>
    <property type="match status" value="1"/>
</dbReference>
<dbReference type="SUPFAM" id="SSF53244">
    <property type="entry name" value="MurD-like peptide ligases, peptide-binding domain"/>
    <property type="match status" value="1"/>
</dbReference>
<dbReference type="InterPro" id="IPR009006">
    <property type="entry name" value="Ala_racemase/Decarboxylase_C"/>
</dbReference>
<evidence type="ECO:0000256" key="1">
    <source>
        <dbReference type="ARBA" id="ARBA00001933"/>
    </source>
</evidence>